<dbReference type="EMBL" id="PP537962">
    <property type="protein sequence ID" value="XAO35601.1"/>
    <property type="molecule type" value="Genomic_DNA"/>
</dbReference>
<dbReference type="Proteomes" id="UP001494874">
    <property type="component" value="Segment"/>
</dbReference>
<gene>
    <name evidence="1" type="primary">167</name>
    <name evidence="1" type="ORF">SEA_MORGANA_167</name>
</gene>
<reference evidence="1 2" key="1">
    <citation type="submission" date="2024-03" db="EMBL/GenBank/DDBJ databases">
        <authorList>
            <person name="Shriver K.J."/>
            <person name="Jarquin D.M."/>
            <person name="Bolanos-Abarca L."/>
            <person name="Cohen Z.M."/>
            <person name="Hayes E."/>
            <person name="Mustafa Y."/>
            <person name="Pacheco-Mendoza M."/>
            <person name="Broussard A.C."/>
            <person name="Fogarty M.P."/>
            <person name="Ko C."/>
            <person name="Russell D.A."/>
            <person name="Jacobs-Sera D."/>
            <person name="Hatfull G.F."/>
        </authorList>
    </citation>
    <scope>NUCLEOTIDE SEQUENCE [LARGE SCALE GENOMIC DNA]</scope>
</reference>
<evidence type="ECO:0000313" key="1">
    <source>
        <dbReference type="EMBL" id="XAO35601.1"/>
    </source>
</evidence>
<sequence length="115" mass="12336">MQHQLTSVNGGIADFPDETAPLEQVEAVLAEVADLRIAHDAADDATRANQIRARHALTALAAFADVVCSNRNGEPVGTLMSDLINDLHHLADLAGVDWDQVNDPTHYLEEIGGEV</sequence>
<name>A0AAX4RC15_9CAUD</name>
<evidence type="ECO:0008006" key="3">
    <source>
        <dbReference type="Google" id="ProtNLM"/>
    </source>
</evidence>
<organism evidence="1 2">
    <name type="scientific">Gordonia phage Morgana</name>
    <dbReference type="NCBI Taxonomy" id="3137292"/>
    <lineage>
        <taxon>Viruses</taxon>
        <taxon>Duplodnaviria</taxon>
        <taxon>Heunggongvirae</taxon>
        <taxon>Uroviricota</taxon>
        <taxon>Caudoviricetes</taxon>
        <taxon>Kruegerviridae</taxon>
        <taxon>Cafassovirus</taxon>
        <taxon>Cafassovirus morgana</taxon>
    </lineage>
</organism>
<proteinExistence type="predicted"/>
<accession>A0AAX4RC15</accession>
<protein>
    <recommendedName>
        <fullName evidence="3">MazG-like nucleotide pyrophosphohydrolase</fullName>
    </recommendedName>
</protein>
<evidence type="ECO:0000313" key="2">
    <source>
        <dbReference type="Proteomes" id="UP001494874"/>
    </source>
</evidence>
<keyword evidence="2" id="KW-1185">Reference proteome</keyword>